<dbReference type="RefSeq" id="WP_204502340.1">
    <property type="nucleotide sequence ID" value="NZ_JAFBDR010000045.1"/>
</dbReference>
<keyword evidence="1" id="KW-0175">Coiled coil</keyword>
<name>A0ABS2N6H6_9BACI</name>
<protein>
    <submittedName>
        <fullName evidence="3">Uncharacterized protein</fullName>
    </submittedName>
</protein>
<evidence type="ECO:0000256" key="1">
    <source>
        <dbReference type="SAM" id="Coils"/>
    </source>
</evidence>
<organism evidence="3 4">
    <name type="scientific">Aquibacillus albus</name>
    <dbReference type="NCBI Taxonomy" id="1168171"/>
    <lineage>
        <taxon>Bacteria</taxon>
        <taxon>Bacillati</taxon>
        <taxon>Bacillota</taxon>
        <taxon>Bacilli</taxon>
        <taxon>Bacillales</taxon>
        <taxon>Bacillaceae</taxon>
        <taxon>Aquibacillus</taxon>
    </lineage>
</organism>
<gene>
    <name evidence="3" type="ORF">JOC48_004294</name>
</gene>
<dbReference type="Proteomes" id="UP001296943">
    <property type="component" value="Unassembled WGS sequence"/>
</dbReference>
<evidence type="ECO:0000313" key="3">
    <source>
        <dbReference type="EMBL" id="MBM7573708.1"/>
    </source>
</evidence>
<feature type="region of interest" description="Disordered" evidence="2">
    <location>
        <begin position="45"/>
        <end position="77"/>
    </location>
</feature>
<reference evidence="3 4" key="1">
    <citation type="submission" date="2021-01" db="EMBL/GenBank/DDBJ databases">
        <title>Genomic Encyclopedia of Type Strains, Phase IV (KMG-IV): sequencing the most valuable type-strain genomes for metagenomic binning, comparative biology and taxonomic classification.</title>
        <authorList>
            <person name="Goeker M."/>
        </authorList>
    </citation>
    <scope>NUCLEOTIDE SEQUENCE [LARGE SCALE GENOMIC DNA]</scope>
    <source>
        <strain evidence="3 4">DSM 23711</strain>
    </source>
</reference>
<feature type="coiled-coil region" evidence="1">
    <location>
        <begin position="1"/>
        <end position="28"/>
    </location>
</feature>
<dbReference type="EMBL" id="JAFBDR010000045">
    <property type="protein sequence ID" value="MBM7573708.1"/>
    <property type="molecule type" value="Genomic_DNA"/>
</dbReference>
<accession>A0ABS2N6H6</accession>
<comment type="caution">
    <text evidence="3">The sequence shown here is derived from an EMBL/GenBank/DDBJ whole genome shotgun (WGS) entry which is preliminary data.</text>
</comment>
<proteinExistence type="predicted"/>
<keyword evidence="4" id="KW-1185">Reference proteome</keyword>
<evidence type="ECO:0000313" key="4">
    <source>
        <dbReference type="Proteomes" id="UP001296943"/>
    </source>
</evidence>
<evidence type="ECO:0000256" key="2">
    <source>
        <dbReference type="SAM" id="MobiDB-lite"/>
    </source>
</evidence>
<feature type="compositionally biased region" description="Polar residues" evidence="2">
    <location>
        <begin position="45"/>
        <end position="59"/>
    </location>
</feature>
<sequence>MKRMDVDYDNLCQKLRQHEQTITQLLSMIAVNNRKITDLNKRQLSLEQKNRNSPRSPHTNAAKELSSIPSDAPYVKE</sequence>
<dbReference type="Gene3D" id="1.20.5.50">
    <property type="match status" value="1"/>
</dbReference>